<evidence type="ECO:0000313" key="2">
    <source>
        <dbReference type="EMBL" id="TWT90599.1"/>
    </source>
</evidence>
<dbReference type="PROSITE" id="PS50879">
    <property type="entry name" value="RNASE_H_1"/>
    <property type="match status" value="1"/>
</dbReference>
<dbReference type="OrthoDB" id="277546at2"/>
<accession>A0A5C5ZSX5</accession>
<dbReference type="GO" id="GO:0003676">
    <property type="term" value="F:nucleic acid binding"/>
    <property type="evidence" value="ECO:0007669"/>
    <property type="project" value="InterPro"/>
</dbReference>
<reference evidence="2 3" key="1">
    <citation type="submission" date="2019-02" db="EMBL/GenBank/DDBJ databases">
        <title>Deep-cultivation of Planctomycetes and their phenomic and genomic characterization uncovers novel biology.</title>
        <authorList>
            <person name="Wiegand S."/>
            <person name="Jogler M."/>
            <person name="Boedeker C."/>
            <person name="Pinto D."/>
            <person name="Vollmers J."/>
            <person name="Rivas-Marin E."/>
            <person name="Kohn T."/>
            <person name="Peeters S.H."/>
            <person name="Heuer A."/>
            <person name="Rast P."/>
            <person name="Oberbeckmann S."/>
            <person name="Bunk B."/>
            <person name="Jeske O."/>
            <person name="Meyerdierks A."/>
            <person name="Storesund J.E."/>
            <person name="Kallscheuer N."/>
            <person name="Luecker S."/>
            <person name="Lage O.M."/>
            <person name="Pohl T."/>
            <person name="Merkel B.J."/>
            <person name="Hornburger P."/>
            <person name="Mueller R.-W."/>
            <person name="Bruemmer F."/>
            <person name="Labrenz M."/>
            <person name="Spormann A.M."/>
            <person name="Op Den Camp H."/>
            <person name="Overmann J."/>
            <person name="Amann R."/>
            <person name="Jetten M.S.M."/>
            <person name="Mascher T."/>
            <person name="Medema M.H."/>
            <person name="Devos D.P."/>
            <person name="Kaster A.-K."/>
            <person name="Ovreas L."/>
            <person name="Rohde M."/>
            <person name="Galperin M.Y."/>
            <person name="Jogler C."/>
        </authorList>
    </citation>
    <scope>NUCLEOTIDE SEQUENCE [LARGE SCALE GENOMIC DNA]</scope>
    <source>
        <strain evidence="2 3">Mal64</strain>
    </source>
</reference>
<dbReference type="InterPro" id="IPR036397">
    <property type="entry name" value="RNaseH_sf"/>
</dbReference>
<dbReference type="SUPFAM" id="SSF53098">
    <property type="entry name" value="Ribonuclease H-like"/>
    <property type="match status" value="1"/>
</dbReference>
<dbReference type="Proteomes" id="UP000315440">
    <property type="component" value="Unassembled WGS sequence"/>
</dbReference>
<dbReference type="RefSeq" id="WP_146397607.1">
    <property type="nucleotide sequence ID" value="NZ_SJPQ01000001.1"/>
</dbReference>
<dbReference type="GO" id="GO:0004523">
    <property type="term" value="F:RNA-DNA hybrid ribonuclease activity"/>
    <property type="evidence" value="ECO:0007669"/>
    <property type="project" value="UniProtKB-EC"/>
</dbReference>
<dbReference type="InterPro" id="IPR002156">
    <property type="entry name" value="RNaseH_domain"/>
</dbReference>
<dbReference type="Gene3D" id="3.30.420.10">
    <property type="entry name" value="Ribonuclease H-like superfamily/Ribonuclease H"/>
    <property type="match status" value="1"/>
</dbReference>
<comment type="caution">
    <text evidence="2">The sequence shown here is derived from an EMBL/GenBank/DDBJ whole genome shotgun (WGS) entry which is preliminary data.</text>
</comment>
<sequence length="230" mass="25774">MHAPRPRYLLFADTSAAEDGARHWRFALHGVAGGETVTAGDAEQGADRGRLELLAAVRGLEALGQPSDVTLLSASGHVVRGVRRGLREWRNNHWRWERFGRVVPIRDCDLWRRIDRALAFHRVTCRLWRVEPGRQAGVDEAFDGARRKAAPSRVSFTRTTAARTTEAIAAAHTTAAHPAVAEPIEEPGRFDAPAILIVRPQRERRRSRFRLRERDTLTDDSARQLESIAG</sequence>
<keyword evidence="3" id="KW-1185">Reference proteome</keyword>
<keyword evidence="2" id="KW-0378">Hydrolase</keyword>
<name>A0A5C5ZSX5_9BACT</name>
<feature type="domain" description="RNase H type-1" evidence="1">
    <location>
        <begin position="4"/>
        <end position="151"/>
    </location>
</feature>
<dbReference type="Pfam" id="PF00075">
    <property type="entry name" value="RNase_H"/>
    <property type="match status" value="1"/>
</dbReference>
<proteinExistence type="predicted"/>
<organism evidence="2 3">
    <name type="scientific">Pseudobythopirellula maris</name>
    <dbReference type="NCBI Taxonomy" id="2527991"/>
    <lineage>
        <taxon>Bacteria</taxon>
        <taxon>Pseudomonadati</taxon>
        <taxon>Planctomycetota</taxon>
        <taxon>Planctomycetia</taxon>
        <taxon>Pirellulales</taxon>
        <taxon>Lacipirellulaceae</taxon>
        <taxon>Pseudobythopirellula</taxon>
    </lineage>
</organism>
<protein>
    <submittedName>
        <fullName evidence="2">Ribonuclease HI</fullName>
        <ecNumber evidence="2">3.1.26.4</ecNumber>
    </submittedName>
</protein>
<evidence type="ECO:0000313" key="3">
    <source>
        <dbReference type="Proteomes" id="UP000315440"/>
    </source>
</evidence>
<dbReference type="EC" id="3.1.26.4" evidence="2"/>
<dbReference type="InterPro" id="IPR012337">
    <property type="entry name" value="RNaseH-like_sf"/>
</dbReference>
<evidence type="ECO:0000259" key="1">
    <source>
        <dbReference type="PROSITE" id="PS50879"/>
    </source>
</evidence>
<dbReference type="EMBL" id="SJPQ01000001">
    <property type="protein sequence ID" value="TWT90599.1"/>
    <property type="molecule type" value="Genomic_DNA"/>
</dbReference>
<dbReference type="AlphaFoldDB" id="A0A5C5ZSX5"/>
<gene>
    <name evidence="2" type="primary">rnhA_1</name>
    <name evidence="2" type="ORF">Mal64_09930</name>
</gene>